<dbReference type="SUPFAM" id="SSF55931">
    <property type="entry name" value="Glutamine synthetase/guanido kinase"/>
    <property type="match status" value="1"/>
</dbReference>
<dbReference type="FunFam" id="1.10.10.410:FF:000001">
    <property type="entry name" value="Aspartyl/glutamyl-tRNA(Asn/Gln) amidotransferase subunit B"/>
    <property type="match status" value="1"/>
</dbReference>
<dbReference type="GO" id="GO:0006412">
    <property type="term" value="P:translation"/>
    <property type="evidence" value="ECO:0007669"/>
    <property type="project" value="UniProtKB-UniRule"/>
</dbReference>
<dbReference type="NCBIfam" id="TIGR00133">
    <property type="entry name" value="gatB"/>
    <property type="match status" value="1"/>
</dbReference>
<comment type="catalytic activity">
    <reaction evidence="9 10">
        <text>L-glutamyl-tRNA(Gln) + L-glutamine + ATP + H2O = L-glutaminyl-tRNA(Gln) + L-glutamate + ADP + phosphate + H(+)</text>
        <dbReference type="Rhea" id="RHEA:17521"/>
        <dbReference type="Rhea" id="RHEA-COMP:9681"/>
        <dbReference type="Rhea" id="RHEA-COMP:9684"/>
        <dbReference type="ChEBI" id="CHEBI:15377"/>
        <dbReference type="ChEBI" id="CHEBI:15378"/>
        <dbReference type="ChEBI" id="CHEBI:29985"/>
        <dbReference type="ChEBI" id="CHEBI:30616"/>
        <dbReference type="ChEBI" id="CHEBI:43474"/>
        <dbReference type="ChEBI" id="CHEBI:58359"/>
        <dbReference type="ChEBI" id="CHEBI:78520"/>
        <dbReference type="ChEBI" id="CHEBI:78521"/>
        <dbReference type="ChEBI" id="CHEBI:456216"/>
    </reaction>
</comment>
<evidence type="ECO:0000256" key="9">
    <source>
        <dbReference type="ARBA" id="ARBA00047913"/>
    </source>
</evidence>
<dbReference type="InterPro" id="IPR003789">
    <property type="entry name" value="Asn/Gln_tRNA_amidoTrase-B-like"/>
</dbReference>
<name>A0A160T2R9_9CHLR</name>
<evidence type="ECO:0000256" key="6">
    <source>
        <dbReference type="ARBA" id="ARBA00022917"/>
    </source>
</evidence>
<dbReference type="PANTHER" id="PTHR11659">
    <property type="entry name" value="GLUTAMYL-TRNA GLN AMIDOTRANSFERASE SUBUNIT B MITOCHONDRIAL AND PROKARYOTIC PET112-RELATED"/>
    <property type="match status" value="1"/>
</dbReference>
<dbReference type="InterPro" id="IPR014746">
    <property type="entry name" value="Gln_synth/guanido_kin_cat_dom"/>
</dbReference>
<feature type="domain" description="Asn/Gln amidotransferase" evidence="11">
    <location>
        <begin position="330"/>
        <end position="477"/>
    </location>
</feature>
<protein>
    <recommendedName>
        <fullName evidence="10">Aspartyl/glutamyl-tRNA(Asn/Gln) amidotransferase subunit B</fullName>
        <shortName evidence="10">Asp/Glu-ADT subunit B</shortName>
        <ecNumber evidence="10">6.3.5.-</ecNumber>
    </recommendedName>
</protein>
<sequence length="483" mass="52763">MLNRYEPVIGLEIHAELMTQSKMFCGCRVVDSVTAAPNTAVCPVCLGMPGMLPVINRRAIDFAVRVALALGCDIQPHNIFARKNYFYPDLPKGYQISQYELPIGRHGALDVTLPGGRTSRIGIRRVHIEEDTGKLTHRDGGSLVDYNRSGVPLLEIVSEPDIRSGEEARAYATRIRQILRYLDVNSGDMEKGVLRIEPNISLRPRGSDAFGTRTELKNLNSFRALADGTDYELTRQAAVLDGGGRVIQETRGWHDTRRETFSQRVKEEAEDYRYFAEPDLPPLLIDPDWMVAARAALPELPQAKEARYTDAHGLSPYEAAALAEDRAVAEWFDAVIAAGGRPKTAANWILNDLFRLMNERGRSIADLPVSPAAFVALLGRVEGGEVNGASAREVLAEMVDSGGDPAAIIAARGLSQLSDEAALAAIIDGIIAANPDAVANYLGGKESLLAWFVGQAMRATRGQGNPALINRLLRERLEARRSA</sequence>
<dbReference type="NCBIfam" id="NF004014">
    <property type="entry name" value="PRK05477.1-4"/>
    <property type="match status" value="1"/>
</dbReference>
<keyword evidence="5 10" id="KW-0067">ATP-binding</keyword>
<dbReference type="SMART" id="SM00845">
    <property type="entry name" value="GatB_Yqey"/>
    <property type="match status" value="1"/>
</dbReference>
<dbReference type="SUPFAM" id="SSF89095">
    <property type="entry name" value="GatB/YqeY motif"/>
    <property type="match status" value="1"/>
</dbReference>
<dbReference type="GO" id="GO:0016740">
    <property type="term" value="F:transferase activity"/>
    <property type="evidence" value="ECO:0007669"/>
    <property type="project" value="UniProtKB-KW"/>
</dbReference>
<dbReference type="InterPro" id="IPR023168">
    <property type="entry name" value="GatB_Yqey_C_2"/>
</dbReference>
<evidence type="ECO:0000259" key="11">
    <source>
        <dbReference type="SMART" id="SM00845"/>
    </source>
</evidence>
<dbReference type="GO" id="GO:0005524">
    <property type="term" value="F:ATP binding"/>
    <property type="evidence" value="ECO:0007669"/>
    <property type="project" value="UniProtKB-KW"/>
</dbReference>
<keyword evidence="3 10" id="KW-0436">Ligase</keyword>
<comment type="catalytic activity">
    <reaction evidence="8 10">
        <text>L-aspartyl-tRNA(Asn) + L-glutamine + ATP + H2O = L-asparaginyl-tRNA(Asn) + L-glutamate + ADP + phosphate + 2 H(+)</text>
        <dbReference type="Rhea" id="RHEA:14513"/>
        <dbReference type="Rhea" id="RHEA-COMP:9674"/>
        <dbReference type="Rhea" id="RHEA-COMP:9677"/>
        <dbReference type="ChEBI" id="CHEBI:15377"/>
        <dbReference type="ChEBI" id="CHEBI:15378"/>
        <dbReference type="ChEBI" id="CHEBI:29985"/>
        <dbReference type="ChEBI" id="CHEBI:30616"/>
        <dbReference type="ChEBI" id="CHEBI:43474"/>
        <dbReference type="ChEBI" id="CHEBI:58359"/>
        <dbReference type="ChEBI" id="CHEBI:78515"/>
        <dbReference type="ChEBI" id="CHEBI:78516"/>
        <dbReference type="ChEBI" id="CHEBI:456216"/>
    </reaction>
</comment>
<comment type="similarity">
    <text evidence="1 10">Belongs to the GatB/GatE family. GatB subfamily.</text>
</comment>
<evidence type="ECO:0000256" key="2">
    <source>
        <dbReference type="ARBA" id="ARBA00011123"/>
    </source>
</evidence>
<dbReference type="InterPro" id="IPR017959">
    <property type="entry name" value="Asn/Gln-tRNA_amidoTrfase_suB/E"/>
</dbReference>
<dbReference type="GO" id="GO:0070681">
    <property type="term" value="P:glutaminyl-tRNAGln biosynthesis via transamidation"/>
    <property type="evidence" value="ECO:0007669"/>
    <property type="project" value="TreeGrafter"/>
</dbReference>
<dbReference type="InterPro" id="IPR006075">
    <property type="entry name" value="Asn/Gln-tRNA_Trfase_suB/E_cat"/>
</dbReference>
<evidence type="ECO:0000256" key="3">
    <source>
        <dbReference type="ARBA" id="ARBA00022598"/>
    </source>
</evidence>
<keyword evidence="6 10" id="KW-0648">Protein biosynthesis</keyword>
<dbReference type="Proteomes" id="UP000215027">
    <property type="component" value="Chromosome I"/>
</dbReference>
<dbReference type="Pfam" id="PF02637">
    <property type="entry name" value="GatB_Yqey"/>
    <property type="match status" value="1"/>
</dbReference>
<proteinExistence type="inferred from homology"/>
<comment type="function">
    <text evidence="7 10">Allows the formation of correctly charged Asn-tRNA(Asn) or Gln-tRNA(Gln) through the transamidation of misacylated Asp-tRNA(Asn) or Glu-tRNA(Gln) in organisms which lack either or both of asparaginyl-tRNA or glutaminyl-tRNA synthetases. The reaction takes place in the presence of glutamine and ATP through an activated phospho-Asp-tRNA(Asn) or phospho-Glu-tRNA(Gln).</text>
</comment>
<dbReference type="InterPro" id="IPR018027">
    <property type="entry name" value="Asn/Gln_amidotransferase"/>
</dbReference>
<dbReference type="AlphaFoldDB" id="A0A160T2R9"/>
<dbReference type="PROSITE" id="PS01234">
    <property type="entry name" value="GATB"/>
    <property type="match status" value="1"/>
</dbReference>
<dbReference type="Pfam" id="PF02934">
    <property type="entry name" value="GatB_N"/>
    <property type="match status" value="1"/>
</dbReference>
<keyword evidence="13" id="KW-1185">Reference proteome</keyword>
<evidence type="ECO:0000256" key="4">
    <source>
        <dbReference type="ARBA" id="ARBA00022741"/>
    </source>
</evidence>
<dbReference type="InterPro" id="IPR042114">
    <property type="entry name" value="GatB_C_1"/>
</dbReference>
<evidence type="ECO:0000313" key="12">
    <source>
        <dbReference type="EMBL" id="CUS03198.2"/>
    </source>
</evidence>
<dbReference type="OrthoDB" id="9804078at2"/>
<gene>
    <name evidence="10 12" type="primary">gatB</name>
    <name evidence="12" type="ORF">CFX0092_A1320</name>
</gene>
<evidence type="ECO:0000256" key="7">
    <source>
        <dbReference type="ARBA" id="ARBA00024799"/>
    </source>
</evidence>
<organism evidence="12 13">
    <name type="scientific">Candidatus Promineifilum breve</name>
    <dbReference type="NCBI Taxonomy" id="1806508"/>
    <lineage>
        <taxon>Bacteria</taxon>
        <taxon>Bacillati</taxon>
        <taxon>Chloroflexota</taxon>
        <taxon>Ardenticatenia</taxon>
        <taxon>Candidatus Promineifilales</taxon>
        <taxon>Candidatus Promineifilaceae</taxon>
        <taxon>Candidatus Promineifilum</taxon>
    </lineage>
</organism>
<dbReference type="EC" id="6.3.5.-" evidence="10"/>
<accession>A0A160T2R9</accession>
<evidence type="ECO:0000256" key="5">
    <source>
        <dbReference type="ARBA" id="ARBA00022840"/>
    </source>
</evidence>
<dbReference type="GO" id="GO:0050566">
    <property type="term" value="F:asparaginyl-tRNA synthase (glutamine-hydrolyzing) activity"/>
    <property type="evidence" value="ECO:0007669"/>
    <property type="project" value="RHEA"/>
</dbReference>
<dbReference type="RefSeq" id="WP_095042728.1">
    <property type="nucleotide sequence ID" value="NZ_LN890655.1"/>
</dbReference>
<dbReference type="PANTHER" id="PTHR11659:SF0">
    <property type="entry name" value="GLUTAMYL-TRNA(GLN) AMIDOTRANSFERASE SUBUNIT B, MITOCHONDRIAL"/>
    <property type="match status" value="1"/>
</dbReference>
<keyword evidence="4 10" id="KW-0547">Nucleotide-binding</keyword>
<dbReference type="HAMAP" id="MF_00121">
    <property type="entry name" value="GatB"/>
    <property type="match status" value="1"/>
</dbReference>
<evidence type="ECO:0000256" key="10">
    <source>
        <dbReference type="HAMAP-Rule" id="MF_00121"/>
    </source>
</evidence>
<dbReference type="GO" id="GO:0050567">
    <property type="term" value="F:glutaminyl-tRNA synthase (glutamine-hydrolyzing) activity"/>
    <property type="evidence" value="ECO:0007669"/>
    <property type="project" value="UniProtKB-UniRule"/>
</dbReference>
<evidence type="ECO:0000256" key="1">
    <source>
        <dbReference type="ARBA" id="ARBA00005306"/>
    </source>
</evidence>
<dbReference type="InterPro" id="IPR017958">
    <property type="entry name" value="Gln-tRNA_amidoTrfase_suB_CS"/>
</dbReference>
<dbReference type="NCBIfam" id="NF004012">
    <property type="entry name" value="PRK05477.1-2"/>
    <property type="match status" value="1"/>
</dbReference>
<evidence type="ECO:0000313" key="13">
    <source>
        <dbReference type="Proteomes" id="UP000215027"/>
    </source>
</evidence>
<dbReference type="Gene3D" id="1.10.150.380">
    <property type="entry name" value="GatB domain, N-terminal subdomain"/>
    <property type="match status" value="1"/>
</dbReference>
<dbReference type="KEGG" id="pbf:CFX0092_A1320"/>
<dbReference type="InterPro" id="IPR004413">
    <property type="entry name" value="GatB"/>
</dbReference>
<comment type="subunit">
    <text evidence="2 10">Heterotrimer of A, B and C subunits.</text>
</comment>
<dbReference type="Gene3D" id="1.10.10.410">
    <property type="match status" value="1"/>
</dbReference>
<evidence type="ECO:0000256" key="8">
    <source>
        <dbReference type="ARBA" id="ARBA00047380"/>
    </source>
</evidence>
<dbReference type="EMBL" id="LN890655">
    <property type="protein sequence ID" value="CUS03198.2"/>
    <property type="molecule type" value="Genomic_DNA"/>
</dbReference>
<reference evidence="12" key="1">
    <citation type="submission" date="2016-01" db="EMBL/GenBank/DDBJ databases">
        <authorList>
            <person name="Mcilroy J.S."/>
            <person name="Karst M S."/>
            <person name="Albertsen M."/>
        </authorList>
    </citation>
    <scope>NUCLEOTIDE SEQUENCE</scope>
    <source>
        <strain evidence="12">Cfx-K</strain>
    </source>
</reference>